<proteinExistence type="predicted"/>
<evidence type="ECO:0000259" key="3">
    <source>
        <dbReference type="PROSITE" id="PS51462"/>
    </source>
</evidence>
<dbReference type="Gene3D" id="3.40.50.1240">
    <property type="entry name" value="Phosphoglycerate mutase-like"/>
    <property type="match status" value="1"/>
</dbReference>
<name>A0A852VPY6_9MICO</name>
<feature type="domain" description="Nudix hydrolase" evidence="3">
    <location>
        <begin position="3"/>
        <end position="133"/>
    </location>
</feature>
<dbReference type="EMBL" id="JACCAE010000001">
    <property type="protein sequence ID" value="NYF97959.1"/>
    <property type="molecule type" value="Genomic_DNA"/>
</dbReference>
<keyword evidence="1 4" id="KW-0378">Hydrolase</keyword>
<dbReference type="CDD" id="cd03673">
    <property type="entry name" value="NUDIX_Ap6A_hydrolase"/>
    <property type="match status" value="1"/>
</dbReference>
<dbReference type="InterPro" id="IPR051325">
    <property type="entry name" value="Nudix_hydrolase_domain"/>
</dbReference>
<dbReference type="InterPro" id="IPR013078">
    <property type="entry name" value="His_Pase_superF_clade-1"/>
</dbReference>
<dbReference type="SMART" id="SM00855">
    <property type="entry name" value="PGAM"/>
    <property type="match status" value="1"/>
</dbReference>
<evidence type="ECO:0000256" key="2">
    <source>
        <dbReference type="SAM" id="MobiDB-lite"/>
    </source>
</evidence>
<dbReference type="PROSITE" id="PS51462">
    <property type="entry name" value="NUDIX"/>
    <property type="match status" value="1"/>
</dbReference>
<dbReference type="CDD" id="cd07067">
    <property type="entry name" value="HP_PGM_like"/>
    <property type="match status" value="1"/>
</dbReference>
<dbReference type="InterPro" id="IPR015797">
    <property type="entry name" value="NUDIX_hydrolase-like_dom_sf"/>
</dbReference>
<evidence type="ECO:0000313" key="4">
    <source>
        <dbReference type="EMBL" id="NYF97959.1"/>
    </source>
</evidence>
<dbReference type="EC" id="3.6.1.55" evidence="4"/>
<dbReference type="SUPFAM" id="SSF55811">
    <property type="entry name" value="Nudix"/>
    <property type="match status" value="1"/>
</dbReference>
<dbReference type="InterPro" id="IPR029033">
    <property type="entry name" value="His_PPase_superfam"/>
</dbReference>
<accession>A0A852VPY6</accession>
<dbReference type="SUPFAM" id="SSF53254">
    <property type="entry name" value="Phosphoglycerate mutase-like"/>
    <property type="match status" value="1"/>
</dbReference>
<dbReference type="GO" id="GO:0004081">
    <property type="term" value="F:bis(5'-nucleosyl)-tetraphosphatase (asymmetrical) activity"/>
    <property type="evidence" value="ECO:0007669"/>
    <property type="project" value="TreeGrafter"/>
</dbReference>
<dbReference type="InterPro" id="IPR000086">
    <property type="entry name" value="NUDIX_hydrolase_dom"/>
</dbReference>
<organism evidence="4 5">
    <name type="scientific">Janibacter cremeus</name>
    <dbReference type="NCBI Taxonomy" id="1285192"/>
    <lineage>
        <taxon>Bacteria</taxon>
        <taxon>Bacillati</taxon>
        <taxon>Actinomycetota</taxon>
        <taxon>Actinomycetes</taxon>
        <taxon>Micrococcales</taxon>
        <taxon>Intrasporangiaceae</taxon>
        <taxon>Janibacter</taxon>
    </lineage>
</organism>
<dbReference type="GO" id="GO:0006167">
    <property type="term" value="P:AMP biosynthetic process"/>
    <property type="evidence" value="ECO:0007669"/>
    <property type="project" value="TreeGrafter"/>
</dbReference>
<dbReference type="Pfam" id="PF00293">
    <property type="entry name" value="NUDIX"/>
    <property type="match status" value="1"/>
</dbReference>
<dbReference type="GO" id="GO:0035539">
    <property type="term" value="F:8-oxo-7,8-dihydrodeoxyguanosine triphosphate pyrophosphatase activity"/>
    <property type="evidence" value="ECO:0007669"/>
    <property type="project" value="UniProtKB-EC"/>
</dbReference>
<dbReference type="PANTHER" id="PTHR21340:SF0">
    <property type="entry name" value="BIS(5'-NUCLEOSYL)-TETRAPHOSPHATASE [ASYMMETRICAL]"/>
    <property type="match status" value="1"/>
</dbReference>
<sequence>MAVTVLAAGSLPWRRRRGRLEVALVHRPRYDDWSWAKGKLDPGEAFPAAAARETLEETGLRVRLGHPLPTTTYTIAQRGTPAVKEVRYWAAEVTGGDGGLVHEVDEVVWLEVEVAADRLSYAHDRAQLQELVAVDRRGTLSTWPLAIVRHAKARSRSKWQREDALRPLDDAGRAQAQDLVPVLGAYGISRLVTSPSTRANDTLAPYATASGGRLRSKPGLSEEGHTQHPGKARHHVEQLLERGVPAAVCSHGPVLPDLVACLLQRVDPTFAPGLVARSVAEDVLDHGMAKGEVLLAHVIGTGEDARVIAVERHHPRDRA</sequence>
<dbReference type="Pfam" id="PF00300">
    <property type="entry name" value="His_Phos_1"/>
    <property type="match status" value="1"/>
</dbReference>
<feature type="region of interest" description="Disordered" evidence="2">
    <location>
        <begin position="201"/>
        <end position="231"/>
    </location>
</feature>
<dbReference type="PROSITE" id="PS00893">
    <property type="entry name" value="NUDIX_BOX"/>
    <property type="match status" value="1"/>
</dbReference>
<dbReference type="AlphaFoldDB" id="A0A852VPY6"/>
<reference evidence="4 5" key="1">
    <citation type="submission" date="2020-07" db="EMBL/GenBank/DDBJ databases">
        <title>Sequencing the genomes of 1000 actinobacteria strains.</title>
        <authorList>
            <person name="Klenk H.-P."/>
        </authorList>
    </citation>
    <scope>NUCLEOTIDE SEQUENCE [LARGE SCALE GENOMIC DNA]</scope>
    <source>
        <strain evidence="4 5">DSM 26154</strain>
    </source>
</reference>
<keyword evidence="5" id="KW-1185">Reference proteome</keyword>
<gene>
    <name evidence="4" type="ORF">BJY20_001351</name>
</gene>
<dbReference type="InterPro" id="IPR020084">
    <property type="entry name" value="NUDIX_hydrolase_CS"/>
</dbReference>
<dbReference type="Gene3D" id="3.90.79.10">
    <property type="entry name" value="Nucleoside Triphosphate Pyrophosphohydrolase"/>
    <property type="match status" value="1"/>
</dbReference>
<dbReference type="PANTHER" id="PTHR21340">
    <property type="entry name" value="DIADENOSINE 5,5-P1,P4-TETRAPHOSPHATE PYROPHOSPHOHYDROLASE MUTT"/>
    <property type="match status" value="1"/>
</dbReference>
<evidence type="ECO:0000313" key="5">
    <source>
        <dbReference type="Proteomes" id="UP000554054"/>
    </source>
</evidence>
<evidence type="ECO:0000256" key="1">
    <source>
        <dbReference type="ARBA" id="ARBA00022801"/>
    </source>
</evidence>
<dbReference type="RefSeq" id="WP_185990825.1">
    <property type="nucleotide sequence ID" value="NZ_JACCAE010000001.1"/>
</dbReference>
<dbReference type="GO" id="GO:0006754">
    <property type="term" value="P:ATP biosynthetic process"/>
    <property type="evidence" value="ECO:0007669"/>
    <property type="project" value="TreeGrafter"/>
</dbReference>
<protein>
    <submittedName>
        <fullName evidence="4">8-oxo-dGTP diphosphatase</fullName>
        <ecNumber evidence="4">3.6.1.55</ecNumber>
    </submittedName>
</protein>
<comment type="caution">
    <text evidence="4">The sequence shown here is derived from an EMBL/GenBank/DDBJ whole genome shotgun (WGS) entry which is preliminary data.</text>
</comment>
<dbReference type="Proteomes" id="UP000554054">
    <property type="component" value="Unassembled WGS sequence"/>
</dbReference>